<evidence type="ECO:0000313" key="3">
    <source>
        <dbReference type="Proteomes" id="UP000789901"/>
    </source>
</evidence>
<comment type="caution">
    <text evidence="2">The sequence shown here is derived from an EMBL/GenBank/DDBJ whole genome shotgun (WGS) entry which is preliminary data.</text>
</comment>
<dbReference type="EMBL" id="CAJVQB010015144">
    <property type="protein sequence ID" value="CAG8772749.1"/>
    <property type="molecule type" value="Genomic_DNA"/>
</dbReference>
<accession>A0ABN7VH67</accession>
<protein>
    <submittedName>
        <fullName evidence="2">27812_t:CDS:1</fullName>
    </submittedName>
</protein>
<proteinExistence type="predicted"/>
<feature type="coiled-coil region" evidence="1">
    <location>
        <begin position="65"/>
        <end position="216"/>
    </location>
</feature>
<organism evidence="2 3">
    <name type="scientific">Gigaspora margarita</name>
    <dbReference type="NCBI Taxonomy" id="4874"/>
    <lineage>
        <taxon>Eukaryota</taxon>
        <taxon>Fungi</taxon>
        <taxon>Fungi incertae sedis</taxon>
        <taxon>Mucoromycota</taxon>
        <taxon>Glomeromycotina</taxon>
        <taxon>Glomeromycetes</taxon>
        <taxon>Diversisporales</taxon>
        <taxon>Gigasporaceae</taxon>
        <taxon>Gigaspora</taxon>
    </lineage>
</organism>
<dbReference type="Proteomes" id="UP000789901">
    <property type="component" value="Unassembled WGS sequence"/>
</dbReference>
<reference evidence="2 3" key="1">
    <citation type="submission" date="2021-06" db="EMBL/GenBank/DDBJ databases">
        <authorList>
            <person name="Kallberg Y."/>
            <person name="Tangrot J."/>
            <person name="Rosling A."/>
        </authorList>
    </citation>
    <scope>NUCLEOTIDE SEQUENCE [LARGE SCALE GENOMIC DNA]</scope>
    <source>
        <strain evidence="2 3">120-4 pot B 10/14</strain>
    </source>
</reference>
<sequence length="219" mass="26083">NNATVGYDDSILVIEVFDDDKEESKYELIESIINSILVIEVFDDDKEESKYELIESIINAFQQLMKNLAKEYELIESIINALQRLMNNLNNEKQENKQIKNEKLFLQQKNERIKAEKLVLEQENERIRAENFFLKQKNEQIRNEINNNIIALHKQIDQAKEELKTNHKKTSRRFVVSDSNLKKNFRKKRHSLENQIKILEQSNSRLTAEIKIEKKEKHL</sequence>
<evidence type="ECO:0000313" key="2">
    <source>
        <dbReference type="EMBL" id="CAG8772749.1"/>
    </source>
</evidence>
<gene>
    <name evidence="2" type="ORF">GMARGA_LOCUS18713</name>
</gene>
<name>A0ABN7VH67_GIGMA</name>
<keyword evidence="1" id="KW-0175">Coiled coil</keyword>
<evidence type="ECO:0000256" key="1">
    <source>
        <dbReference type="SAM" id="Coils"/>
    </source>
</evidence>
<feature type="non-terminal residue" evidence="2">
    <location>
        <position position="1"/>
    </location>
</feature>
<keyword evidence="3" id="KW-1185">Reference proteome</keyword>